<dbReference type="InterPro" id="IPR050109">
    <property type="entry name" value="HTH-type_TetR-like_transc_reg"/>
</dbReference>
<proteinExistence type="predicted"/>
<protein>
    <submittedName>
        <fullName evidence="7">TetR/AcrR family transcriptional regulator C-terminal ligand-binding domain-containing protein</fullName>
    </submittedName>
</protein>
<dbReference type="SUPFAM" id="SSF46689">
    <property type="entry name" value="Homeodomain-like"/>
    <property type="match status" value="1"/>
</dbReference>
<dbReference type="Pfam" id="PF16859">
    <property type="entry name" value="TetR_C_11"/>
    <property type="match status" value="1"/>
</dbReference>
<accession>A0ABT4PY39</accession>
<dbReference type="InterPro" id="IPR001647">
    <property type="entry name" value="HTH_TetR"/>
</dbReference>
<reference evidence="7" key="1">
    <citation type="submission" date="2022-12" db="EMBL/GenBank/DDBJ databases">
        <authorList>
            <person name="Deng Y."/>
            <person name="Zhang Y.-Q."/>
        </authorList>
    </citation>
    <scope>NUCLEOTIDE SEQUENCE</scope>
    <source>
        <strain evidence="7">CPCC 205372</strain>
    </source>
</reference>
<keyword evidence="2 4" id="KW-0238">DNA-binding</keyword>
<dbReference type="PROSITE" id="PS50977">
    <property type="entry name" value="HTH_TETR_2"/>
    <property type="match status" value="1"/>
</dbReference>
<evidence type="ECO:0000259" key="6">
    <source>
        <dbReference type="PROSITE" id="PS50977"/>
    </source>
</evidence>
<feature type="domain" description="HTH tetR-type" evidence="6">
    <location>
        <begin position="28"/>
        <end position="88"/>
    </location>
</feature>
<dbReference type="Proteomes" id="UP001142153">
    <property type="component" value="Unassembled WGS sequence"/>
</dbReference>
<organism evidence="7 8">
    <name type="scientific">Mycobacterium hippophais</name>
    <dbReference type="NCBI Taxonomy" id="3016340"/>
    <lineage>
        <taxon>Bacteria</taxon>
        <taxon>Bacillati</taxon>
        <taxon>Actinomycetota</taxon>
        <taxon>Actinomycetes</taxon>
        <taxon>Mycobacteriales</taxon>
        <taxon>Mycobacteriaceae</taxon>
        <taxon>Mycobacterium</taxon>
    </lineage>
</organism>
<dbReference type="PANTHER" id="PTHR30055">
    <property type="entry name" value="HTH-TYPE TRANSCRIPTIONAL REGULATOR RUTR"/>
    <property type="match status" value="1"/>
</dbReference>
<dbReference type="EMBL" id="JAPZPY010000011">
    <property type="protein sequence ID" value="MCZ8381512.1"/>
    <property type="molecule type" value="Genomic_DNA"/>
</dbReference>
<evidence type="ECO:0000256" key="4">
    <source>
        <dbReference type="PROSITE-ProRule" id="PRU00335"/>
    </source>
</evidence>
<dbReference type="Gene3D" id="1.10.357.10">
    <property type="entry name" value="Tetracycline Repressor, domain 2"/>
    <property type="match status" value="1"/>
</dbReference>
<evidence type="ECO:0000256" key="5">
    <source>
        <dbReference type="SAM" id="MobiDB-lite"/>
    </source>
</evidence>
<feature type="region of interest" description="Disordered" evidence="5">
    <location>
        <begin position="1"/>
        <end position="27"/>
    </location>
</feature>
<gene>
    <name evidence="7" type="ORF">O6P37_21810</name>
</gene>
<comment type="caution">
    <text evidence="7">The sequence shown here is derived from an EMBL/GenBank/DDBJ whole genome shotgun (WGS) entry which is preliminary data.</text>
</comment>
<evidence type="ECO:0000313" key="7">
    <source>
        <dbReference type="EMBL" id="MCZ8381512.1"/>
    </source>
</evidence>
<feature type="DNA-binding region" description="H-T-H motif" evidence="4">
    <location>
        <begin position="51"/>
        <end position="70"/>
    </location>
</feature>
<dbReference type="Gene3D" id="1.10.10.60">
    <property type="entry name" value="Homeodomain-like"/>
    <property type="match status" value="1"/>
</dbReference>
<dbReference type="RefSeq" id="WP_269896041.1">
    <property type="nucleotide sequence ID" value="NZ_JAPZPY010000011.1"/>
</dbReference>
<name>A0ABT4PY39_9MYCO</name>
<evidence type="ECO:0000256" key="1">
    <source>
        <dbReference type="ARBA" id="ARBA00023015"/>
    </source>
</evidence>
<dbReference type="PANTHER" id="PTHR30055:SF148">
    <property type="entry name" value="TETR-FAMILY TRANSCRIPTIONAL REGULATOR"/>
    <property type="match status" value="1"/>
</dbReference>
<keyword evidence="3" id="KW-0804">Transcription</keyword>
<evidence type="ECO:0000256" key="2">
    <source>
        <dbReference type="ARBA" id="ARBA00023125"/>
    </source>
</evidence>
<keyword evidence="1" id="KW-0805">Transcription regulation</keyword>
<dbReference type="InterPro" id="IPR009057">
    <property type="entry name" value="Homeodomain-like_sf"/>
</dbReference>
<dbReference type="InterPro" id="IPR011075">
    <property type="entry name" value="TetR_C"/>
</dbReference>
<evidence type="ECO:0000313" key="8">
    <source>
        <dbReference type="Proteomes" id="UP001142153"/>
    </source>
</evidence>
<sequence>MSMKYGTRAVEGGANTAGPARRGRPRDVTVRDAVLRAAAELALAGGPGAATIDAIAKRAAVSRTTVYKWWPSSAAIVLEGLLGSTVDSLIRPAGSSTREALAHHVRSLNAILSDAATGPLVRRVISAADADRDVGTALLDQWLLPRRAALIAVLHDAAGRGELRDGADPEVVVDALVSPAYYRLVFGLPALDDDALTGLVDTVWRGCARRP</sequence>
<dbReference type="SUPFAM" id="SSF48498">
    <property type="entry name" value="Tetracyclin repressor-like, C-terminal domain"/>
    <property type="match status" value="1"/>
</dbReference>
<dbReference type="Pfam" id="PF00440">
    <property type="entry name" value="TetR_N"/>
    <property type="match status" value="1"/>
</dbReference>
<keyword evidence="8" id="KW-1185">Reference proteome</keyword>
<evidence type="ECO:0000256" key="3">
    <source>
        <dbReference type="ARBA" id="ARBA00023163"/>
    </source>
</evidence>
<dbReference type="InterPro" id="IPR036271">
    <property type="entry name" value="Tet_transcr_reg_TetR-rel_C_sf"/>
</dbReference>